<reference evidence="6 7" key="1">
    <citation type="submission" date="2016-09" db="EMBL/GenBank/DDBJ databases">
        <title>Draft genome sequence for the type strain of Desulfuribacillus alkaliarsenatis AHT28, an obligately anaerobic, sulfidogenic bacterium isolated from Russian soda lake sediments.</title>
        <authorList>
            <person name="Abin C.A."/>
            <person name="Hollibaugh J.T."/>
        </authorList>
    </citation>
    <scope>NUCLEOTIDE SEQUENCE [LARGE SCALE GENOMIC DNA]</scope>
    <source>
        <strain evidence="6 7">AHT28</strain>
    </source>
</reference>
<dbReference type="RefSeq" id="WP_069642814.1">
    <property type="nucleotide sequence ID" value="NZ_MIJE01000011.1"/>
</dbReference>
<keyword evidence="3 4" id="KW-0732">Signal</keyword>
<gene>
    <name evidence="6" type="ORF">BHF68_04195</name>
</gene>
<protein>
    <recommendedName>
        <fullName evidence="5">SsuA/THI5-like domain-containing protein</fullName>
    </recommendedName>
</protein>
<dbReference type="GO" id="GO:0042597">
    <property type="term" value="C:periplasmic space"/>
    <property type="evidence" value="ECO:0007669"/>
    <property type="project" value="UniProtKB-SubCell"/>
</dbReference>
<feature type="domain" description="SsuA/THI5-like" evidence="5">
    <location>
        <begin position="69"/>
        <end position="281"/>
    </location>
</feature>
<dbReference type="SUPFAM" id="SSF53850">
    <property type="entry name" value="Periplasmic binding protein-like II"/>
    <property type="match status" value="1"/>
</dbReference>
<evidence type="ECO:0000256" key="4">
    <source>
        <dbReference type="SAM" id="SignalP"/>
    </source>
</evidence>
<evidence type="ECO:0000256" key="1">
    <source>
        <dbReference type="ARBA" id="ARBA00004418"/>
    </source>
</evidence>
<evidence type="ECO:0000256" key="2">
    <source>
        <dbReference type="ARBA" id="ARBA00010742"/>
    </source>
</evidence>
<comment type="caution">
    <text evidence="6">The sequence shown here is derived from an EMBL/GenBank/DDBJ whole genome shotgun (WGS) entry which is preliminary data.</text>
</comment>
<sequence>MKKISFLLVAVVLLVSLLAACGGNNTSAPATPSTPAATEGTENQENVGAVEKEELTKVVVAELRSEFWLPVYVAEALGYFKEEGLEIEFVTTKDGPVAFQAMHAGSSHFTMLSTEPVFRAQDMGLESTIIMSTLTNKPYMFVGAPEITDVTQLKGKTIFAGMPGSAPHSFAIAILEKYGLTESDVTWAQMEYGASLGALENGHIEASYISAIAKNEVAAIGANILVDVSDPAQHYEIYGTERYESSIVTGTKEFVASNPETVQAFANAAVRAMIWIDNNNDEDVAEMASKLFTAGIAADRISYIRPSLSTDGFITEEGHETIVQFCLDEGIINREIPYEEVYNMSFIQNAYNQFNK</sequence>
<dbReference type="InterPro" id="IPR015168">
    <property type="entry name" value="SsuA/THI5"/>
</dbReference>
<feature type="signal peptide" evidence="4">
    <location>
        <begin position="1"/>
        <end position="21"/>
    </location>
</feature>
<name>A0A1E5G2W7_9FIRM</name>
<dbReference type="Pfam" id="PF09084">
    <property type="entry name" value="NMT1"/>
    <property type="match status" value="1"/>
</dbReference>
<evidence type="ECO:0000256" key="3">
    <source>
        <dbReference type="ARBA" id="ARBA00022729"/>
    </source>
</evidence>
<comment type="similarity">
    <text evidence="2">Belongs to the bacterial solute-binding protein SsuA/TauA family.</text>
</comment>
<dbReference type="STRING" id="766136.BHF68_04195"/>
<dbReference type="AlphaFoldDB" id="A0A1E5G2W7"/>
<dbReference type="Gene3D" id="3.40.190.10">
    <property type="entry name" value="Periplasmic binding protein-like II"/>
    <property type="match status" value="2"/>
</dbReference>
<dbReference type="PANTHER" id="PTHR30024">
    <property type="entry name" value="ALIPHATIC SULFONATES-BINDING PROTEIN-RELATED"/>
    <property type="match status" value="1"/>
</dbReference>
<evidence type="ECO:0000259" key="5">
    <source>
        <dbReference type="Pfam" id="PF09084"/>
    </source>
</evidence>
<dbReference type="EMBL" id="MIJE01000011">
    <property type="protein sequence ID" value="OEF97416.1"/>
    <property type="molecule type" value="Genomic_DNA"/>
</dbReference>
<evidence type="ECO:0000313" key="6">
    <source>
        <dbReference type="EMBL" id="OEF97416.1"/>
    </source>
</evidence>
<feature type="chain" id="PRO_5039360976" description="SsuA/THI5-like domain-containing protein" evidence="4">
    <location>
        <begin position="22"/>
        <end position="356"/>
    </location>
</feature>
<proteinExistence type="inferred from homology"/>
<evidence type="ECO:0000313" key="7">
    <source>
        <dbReference type="Proteomes" id="UP000094296"/>
    </source>
</evidence>
<accession>A0A1E5G2W7</accession>
<organism evidence="6 7">
    <name type="scientific">Desulfuribacillus alkaliarsenatis</name>
    <dbReference type="NCBI Taxonomy" id="766136"/>
    <lineage>
        <taxon>Bacteria</taxon>
        <taxon>Bacillati</taxon>
        <taxon>Bacillota</taxon>
        <taxon>Desulfuribacillia</taxon>
        <taxon>Desulfuribacillales</taxon>
        <taxon>Desulfuribacillaceae</taxon>
        <taxon>Desulfuribacillus</taxon>
    </lineage>
</organism>
<dbReference type="PROSITE" id="PS51257">
    <property type="entry name" value="PROKAR_LIPOPROTEIN"/>
    <property type="match status" value="1"/>
</dbReference>
<dbReference type="Proteomes" id="UP000094296">
    <property type="component" value="Unassembled WGS sequence"/>
</dbReference>
<comment type="subcellular location">
    <subcellularLocation>
        <location evidence="1">Periplasm</location>
    </subcellularLocation>
</comment>
<dbReference type="PANTHER" id="PTHR30024:SF47">
    <property type="entry name" value="TAURINE-BINDING PERIPLASMIC PROTEIN"/>
    <property type="match status" value="1"/>
</dbReference>
<keyword evidence="7" id="KW-1185">Reference proteome</keyword>